<dbReference type="VEuPathDB" id="FungiDB:Z519_07779"/>
<dbReference type="AlphaFoldDB" id="A0A0D2I4J0"/>
<accession>A0A0D2I4J0</accession>
<gene>
    <name evidence="3" type="ORF">Z519_07779</name>
</gene>
<dbReference type="HOGENOM" id="CLU_459267_0_0_1"/>
<evidence type="ECO:0000256" key="2">
    <source>
        <dbReference type="SAM" id="Phobius"/>
    </source>
</evidence>
<evidence type="ECO:0000256" key="1">
    <source>
        <dbReference type="SAM" id="MobiDB-lite"/>
    </source>
</evidence>
<proteinExistence type="predicted"/>
<evidence type="ECO:0008006" key="5">
    <source>
        <dbReference type="Google" id="ProtNLM"/>
    </source>
</evidence>
<evidence type="ECO:0000313" key="3">
    <source>
        <dbReference type="EMBL" id="KIW91809.1"/>
    </source>
</evidence>
<feature type="region of interest" description="Disordered" evidence="1">
    <location>
        <begin position="1"/>
        <end position="69"/>
    </location>
</feature>
<keyword evidence="2" id="KW-0472">Membrane</keyword>
<reference evidence="3" key="1">
    <citation type="submission" date="2015-01" db="EMBL/GenBank/DDBJ databases">
        <title>The Genome Sequence of Cladophialophora bantiana CBS 173.52.</title>
        <authorList>
            <consortium name="The Broad Institute Genomics Platform"/>
            <person name="Cuomo C."/>
            <person name="de Hoog S."/>
            <person name="Gorbushina A."/>
            <person name="Stielow B."/>
            <person name="Teixiera M."/>
            <person name="Abouelleil A."/>
            <person name="Chapman S.B."/>
            <person name="Priest M."/>
            <person name="Young S.K."/>
            <person name="Wortman J."/>
            <person name="Nusbaum C."/>
            <person name="Birren B."/>
        </authorList>
    </citation>
    <scope>NUCLEOTIDE SEQUENCE [LARGE SCALE GENOMIC DNA]</scope>
    <source>
        <strain evidence="3">CBS 173.52</strain>
    </source>
</reference>
<dbReference type="EMBL" id="KN846990">
    <property type="protein sequence ID" value="KIW91809.1"/>
    <property type="molecule type" value="Genomic_DNA"/>
</dbReference>
<dbReference type="Proteomes" id="UP000053789">
    <property type="component" value="Unassembled WGS sequence"/>
</dbReference>
<dbReference type="GeneID" id="27700707"/>
<dbReference type="OrthoDB" id="4590507at2759"/>
<feature type="transmembrane region" description="Helical" evidence="2">
    <location>
        <begin position="528"/>
        <end position="554"/>
    </location>
</feature>
<keyword evidence="2" id="KW-1133">Transmembrane helix</keyword>
<evidence type="ECO:0000313" key="4">
    <source>
        <dbReference type="Proteomes" id="UP000053789"/>
    </source>
</evidence>
<dbReference type="RefSeq" id="XP_016618478.1">
    <property type="nucleotide sequence ID" value="XM_016765509.1"/>
</dbReference>
<keyword evidence="4" id="KW-1185">Reference proteome</keyword>
<organism evidence="3 4">
    <name type="scientific">Cladophialophora bantiana (strain ATCC 10958 / CBS 173.52 / CDC B-1940 / NIH 8579)</name>
    <name type="common">Xylohypha bantiana</name>
    <dbReference type="NCBI Taxonomy" id="1442370"/>
    <lineage>
        <taxon>Eukaryota</taxon>
        <taxon>Fungi</taxon>
        <taxon>Dikarya</taxon>
        <taxon>Ascomycota</taxon>
        <taxon>Pezizomycotina</taxon>
        <taxon>Eurotiomycetes</taxon>
        <taxon>Chaetothyriomycetidae</taxon>
        <taxon>Chaetothyriales</taxon>
        <taxon>Herpotrichiellaceae</taxon>
        <taxon>Cladophialophora</taxon>
    </lineage>
</organism>
<sequence>MNGLLTPLNLQAEGKPHDEYKQQLATAGGDRDYGSFQAPDGLFTSPAGSSDEGDDSNNNPEGNLESDMDHPYLCPHYFVRHDSNRSRRNRHRTRRAVRRISQLSFTGPSVLDRQPGNYDPQSNSSWDYLNGLSQHDPTSLFNYQALEGIVDAVLMSIMHGRRQIFHDLVTGVAKNTIQNPPPFPCFVGSEEEYSFCKVHYDNEDIEKMARAHTPDNLIRRFPVQVWNYYLKINNDSGRLERFDGILHYPLLYMTVIARSIHRDIFLAKMLLSIMREMNVPNPKEWTTGSKFESDCFAIAITGPPAAPLYHAAYLRWNELAVLLMEHGSTPQGRCWEYPGGCNTILGQLYADTNGASSEVRNLLRTASSLRIDRIITLNDISTLLRSYPSVEGLIQWKKGVLNWNNYYQSPPVHYIQLWDAIREANAPQRQKVCTGCPPRSFLVINAVRRRDIVALQHLLDFGLNVNEKVEPIGFTPRATALDIVSWTATVKRLRCCDSGLELREHDRRIAEFLLSRGAIRGPNYMFEYLLVITILQCVVLPISLPVLLCFLISLCGSKAVNLISQSWSIRDAVLEDEPGGHLIYNLDTILYTFG</sequence>
<name>A0A0D2I4J0_CLAB1</name>
<keyword evidence="2" id="KW-0812">Transmembrane</keyword>
<protein>
    <recommendedName>
        <fullName evidence="5">Clr5 domain-containing protein</fullName>
    </recommendedName>
</protein>